<dbReference type="InterPro" id="IPR053138">
    <property type="entry name" value="N-alpha-Ac-DABA_deacetylase"/>
</dbReference>
<reference evidence="6 7" key="2">
    <citation type="journal article" date="2018" name="Int. J. Syst. Evol. Microbiol.">
        <title>Burkholderia insecticola sp. nov., a gut symbiotic bacterium of the bean bug Riptortus pedestris.</title>
        <authorList>
            <person name="Takeshita K."/>
            <person name="Tamaki H."/>
            <person name="Ohbayashi T."/>
            <person name="Meng X.-Y."/>
            <person name="Sone T."/>
            <person name="Mitani Y."/>
            <person name="Peeters C."/>
            <person name="Kikuchi Y."/>
            <person name="Vandamme P."/>
        </authorList>
    </citation>
    <scope>NUCLEOTIDE SEQUENCE [LARGE SCALE GENOMIC DNA]</scope>
    <source>
        <strain evidence="6">RPE64</strain>
    </source>
</reference>
<evidence type="ECO:0000313" key="6">
    <source>
        <dbReference type="EMBL" id="BAN25693.1"/>
    </source>
</evidence>
<dbReference type="Gene3D" id="3.40.630.10">
    <property type="entry name" value="Zn peptidases"/>
    <property type="match status" value="1"/>
</dbReference>
<dbReference type="Pfam" id="PF24827">
    <property type="entry name" value="AstE_AspA_cat"/>
    <property type="match status" value="1"/>
</dbReference>
<dbReference type="EMBL" id="AP013059">
    <property type="protein sequence ID" value="BAN25693.1"/>
    <property type="molecule type" value="Genomic_DNA"/>
</dbReference>
<dbReference type="RefSeq" id="WP_016355123.1">
    <property type="nucleotide sequence ID" value="NC_021294.1"/>
</dbReference>
<accession>R4WM56</accession>
<gene>
    <name evidence="6" type="ORF">BRPE64_BCDS10320</name>
</gene>
<dbReference type="GO" id="GO:0016788">
    <property type="term" value="F:hydrolase activity, acting on ester bonds"/>
    <property type="evidence" value="ECO:0007669"/>
    <property type="project" value="InterPro"/>
</dbReference>
<feature type="domain" description="Succinylglutamate desuccinylase/Aspartoacylase catalytic" evidence="5">
    <location>
        <begin position="36"/>
        <end position="194"/>
    </location>
</feature>
<evidence type="ECO:0000256" key="2">
    <source>
        <dbReference type="ARBA" id="ARBA00022723"/>
    </source>
</evidence>
<dbReference type="OrthoDB" id="527673at2"/>
<dbReference type="PANTHER" id="PTHR37326">
    <property type="entry name" value="BLL3975 PROTEIN"/>
    <property type="match status" value="1"/>
</dbReference>
<comment type="cofactor">
    <cofactor evidence="1">
        <name>Zn(2+)</name>
        <dbReference type="ChEBI" id="CHEBI:29105"/>
    </cofactor>
</comment>
<evidence type="ECO:0000313" key="7">
    <source>
        <dbReference type="Proteomes" id="UP000013966"/>
    </source>
</evidence>
<reference evidence="6 7" key="1">
    <citation type="journal article" date="2013" name="Genome Announc.">
        <title>Complete Genome Sequence of Burkholderia sp. Strain RPE64, Bacterial Symbiont of the Bean Bug Riptortus pedestris.</title>
        <authorList>
            <person name="Shibata T.F."/>
            <person name="Maeda T."/>
            <person name="Nikoh N."/>
            <person name="Yamaguchi K."/>
            <person name="Oshima K."/>
            <person name="Hattori M."/>
            <person name="Nishiyama T."/>
            <person name="Hasebe M."/>
            <person name="Fukatsu T."/>
            <person name="Kikuchi Y."/>
            <person name="Shigenobu S."/>
        </authorList>
    </citation>
    <scope>NUCLEOTIDE SEQUENCE [LARGE SCALE GENOMIC DNA]</scope>
</reference>
<dbReference type="KEGG" id="buo:BRPE64_BCDS10320"/>
<dbReference type="Proteomes" id="UP000013966">
    <property type="component" value="Chromosome 2"/>
</dbReference>
<keyword evidence="7" id="KW-1185">Reference proteome</keyword>
<proteinExistence type="predicted"/>
<dbReference type="AlphaFoldDB" id="R4WM56"/>
<keyword evidence="2" id="KW-0479">Metal-binding</keyword>
<dbReference type="CDD" id="cd06250">
    <property type="entry name" value="M14_PaAOTO_like"/>
    <property type="match status" value="1"/>
</dbReference>
<dbReference type="PANTHER" id="PTHR37326:SF1">
    <property type="entry name" value="BLL3975 PROTEIN"/>
    <property type="match status" value="1"/>
</dbReference>
<keyword evidence="4" id="KW-0862">Zinc</keyword>
<evidence type="ECO:0000259" key="5">
    <source>
        <dbReference type="Pfam" id="PF24827"/>
    </source>
</evidence>
<protein>
    <submittedName>
        <fullName evidence="6">Succinylglutamate desuccinylase/aspartoacylase</fullName>
    </submittedName>
</protein>
<dbReference type="PATRIC" id="fig|758793.3.peg.3941"/>
<dbReference type="GO" id="GO:0046872">
    <property type="term" value="F:metal ion binding"/>
    <property type="evidence" value="ECO:0007669"/>
    <property type="project" value="UniProtKB-KW"/>
</dbReference>
<name>R4WM56_9BURK</name>
<organism evidence="6 7">
    <name type="scientific">Caballeronia insecticola</name>
    <dbReference type="NCBI Taxonomy" id="758793"/>
    <lineage>
        <taxon>Bacteria</taxon>
        <taxon>Pseudomonadati</taxon>
        <taxon>Pseudomonadota</taxon>
        <taxon>Betaproteobacteria</taxon>
        <taxon>Burkholderiales</taxon>
        <taxon>Burkholderiaceae</taxon>
        <taxon>Caballeronia</taxon>
    </lineage>
</organism>
<dbReference type="STRING" id="758793.BRPE64_BCDS10320"/>
<dbReference type="HOGENOM" id="CLU_062226_0_0_4"/>
<dbReference type="SUPFAM" id="SSF53187">
    <property type="entry name" value="Zn-dependent exopeptidases"/>
    <property type="match status" value="1"/>
</dbReference>
<keyword evidence="3" id="KW-0378">Hydrolase</keyword>
<evidence type="ECO:0000256" key="4">
    <source>
        <dbReference type="ARBA" id="ARBA00022833"/>
    </source>
</evidence>
<evidence type="ECO:0000256" key="3">
    <source>
        <dbReference type="ARBA" id="ARBA00022801"/>
    </source>
</evidence>
<dbReference type="InterPro" id="IPR055438">
    <property type="entry name" value="AstE_AspA_cat"/>
</dbReference>
<sequence>MLTQRHSLVSTTLGTSRELVSFHFGNAGNAHAGREKVYVQASLHADETPAMLTAWTLKQRLAALEAEGRMRGEVVLVPVANPIGLSQHVLGQFLGRFEANSGHNFNRNFPLPSAAALIERAGGRFSSADAAHNARVLRAALVELLGETTAKNEFESLRLTLLTLASAADVVLDLHCSLEATMHIYTSPASWPAIEPLARHLHANGVLLASDSGGQSFDEVHALLWNEVRGRLGDGIPLGAPNIAATIEHRGQRDVDYDTAAHDADAIVEYLIARGVIDGNAQDAPPLAQPATPLAGSQQLTAPVSGIVVYRAKVGARLKAGDAVFDIVDPLTDAVTTVTTSNDGVFYMRRAIRFVYAGAPMGRVTGETPIRSGVLIGA</sequence>
<evidence type="ECO:0000256" key="1">
    <source>
        <dbReference type="ARBA" id="ARBA00001947"/>
    </source>
</evidence>